<gene>
    <name evidence="5" type="ORF">CRI93_02620</name>
</gene>
<evidence type="ECO:0000313" key="5">
    <source>
        <dbReference type="EMBL" id="PEN08671.1"/>
    </source>
</evidence>
<dbReference type="CDD" id="cd02440">
    <property type="entry name" value="AdoMet_MTases"/>
    <property type="match status" value="1"/>
</dbReference>
<dbReference type="AlphaFoldDB" id="A0A2H3P9F6"/>
<feature type="transmembrane region" description="Helical" evidence="3">
    <location>
        <begin position="20"/>
        <end position="37"/>
    </location>
</feature>
<evidence type="ECO:0000256" key="1">
    <source>
        <dbReference type="ARBA" id="ARBA00022603"/>
    </source>
</evidence>
<evidence type="ECO:0000256" key="2">
    <source>
        <dbReference type="ARBA" id="ARBA00022679"/>
    </source>
</evidence>
<name>A0A2H3P9F6_9BACT</name>
<keyword evidence="3" id="KW-0472">Membrane</keyword>
<accession>A0A2H3P9F6</accession>
<dbReference type="GO" id="GO:0032259">
    <property type="term" value="P:methylation"/>
    <property type="evidence" value="ECO:0007669"/>
    <property type="project" value="UniProtKB-KW"/>
</dbReference>
<dbReference type="Gene3D" id="3.40.50.150">
    <property type="entry name" value="Vaccinia Virus protein VP39"/>
    <property type="match status" value="1"/>
</dbReference>
<organism evidence="5 6">
    <name type="scientific">Longimonas halophila</name>
    <dbReference type="NCBI Taxonomy" id="1469170"/>
    <lineage>
        <taxon>Bacteria</taxon>
        <taxon>Pseudomonadati</taxon>
        <taxon>Rhodothermota</taxon>
        <taxon>Rhodothermia</taxon>
        <taxon>Rhodothermales</taxon>
        <taxon>Salisaetaceae</taxon>
        <taxon>Longimonas</taxon>
    </lineage>
</organism>
<reference evidence="5 6" key="1">
    <citation type="submission" date="2017-10" db="EMBL/GenBank/DDBJ databases">
        <title>Draft genome of Longimonas halophila.</title>
        <authorList>
            <person name="Goh K.M."/>
            <person name="Shamsir M.S."/>
            <person name="Lim S.W."/>
        </authorList>
    </citation>
    <scope>NUCLEOTIDE SEQUENCE [LARGE SCALE GENOMIC DNA]</scope>
    <source>
        <strain evidence="5 6">KCTC 42399</strain>
    </source>
</reference>
<dbReference type="Proteomes" id="UP000221024">
    <property type="component" value="Unassembled WGS sequence"/>
</dbReference>
<dbReference type="PANTHER" id="PTHR43861">
    <property type="entry name" value="TRANS-ACONITATE 2-METHYLTRANSFERASE-RELATED"/>
    <property type="match status" value="1"/>
</dbReference>
<keyword evidence="2 5" id="KW-0808">Transferase</keyword>
<evidence type="ECO:0000256" key="3">
    <source>
        <dbReference type="SAM" id="Phobius"/>
    </source>
</evidence>
<dbReference type="SUPFAM" id="SSF53335">
    <property type="entry name" value="S-adenosyl-L-methionine-dependent methyltransferases"/>
    <property type="match status" value="1"/>
</dbReference>
<dbReference type="InterPro" id="IPR029063">
    <property type="entry name" value="SAM-dependent_MTases_sf"/>
</dbReference>
<dbReference type="PANTHER" id="PTHR43861:SF1">
    <property type="entry name" value="TRANS-ACONITATE 2-METHYLTRANSFERASE"/>
    <property type="match status" value="1"/>
</dbReference>
<sequence length="274" mass="31275">MDYDPIKDRLGQWMSRHPWLQRLFYGVLNLLFLRAWYVRRTVRRLLASLPETRPVRVLDAGTGFGQYAYFMARAFRNVHVDAVDIKPDYLRRAQHFADQTSVGPQISWIQDDLTDLQVSGPYDLILSVDVMEHIKDDEGVFQHFERVLRPGGYVVINTPSDQGGSDVQADTDDSFIGEHVRDGYNMDALCEKLQRAGLTPVEQTYTYGPYGSTAWRWLIKRPMQMLGATWAALLLLPLYYLMVLPVGLWLNARDVAHDNDTGTGVLVVAQKPAQ</sequence>
<keyword evidence="3" id="KW-0812">Transmembrane</keyword>
<dbReference type="OrthoDB" id="1523195at2"/>
<keyword evidence="6" id="KW-1185">Reference proteome</keyword>
<keyword evidence="1 5" id="KW-0489">Methyltransferase</keyword>
<dbReference type="InterPro" id="IPR041698">
    <property type="entry name" value="Methyltransf_25"/>
</dbReference>
<evidence type="ECO:0000313" key="6">
    <source>
        <dbReference type="Proteomes" id="UP000221024"/>
    </source>
</evidence>
<dbReference type="GO" id="GO:0008168">
    <property type="term" value="F:methyltransferase activity"/>
    <property type="evidence" value="ECO:0007669"/>
    <property type="project" value="UniProtKB-KW"/>
</dbReference>
<proteinExistence type="predicted"/>
<comment type="caution">
    <text evidence="5">The sequence shown here is derived from an EMBL/GenBank/DDBJ whole genome shotgun (WGS) entry which is preliminary data.</text>
</comment>
<keyword evidence="3" id="KW-1133">Transmembrane helix</keyword>
<dbReference type="EMBL" id="PDEP01000002">
    <property type="protein sequence ID" value="PEN08671.1"/>
    <property type="molecule type" value="Genomic_DNA"/>
</dbReference>
<feature type="domain" description="Methyltransferase" evidence="4">
    <location>
        <begin position="57"/>
        <end position="152"/>
    </location>
</feature>
<dbReference type="RefSeq" id="WP_098061067.1">
    <property type="nucleotide sequence ID" value="NZ_PDEP01000002.1"/>
</dbReference>
<dbReference type="Pfam" id="PF13649">
    <property type="entry name" value="Methyltransf_25"/>
    <property type="match status" value="1"/>
</dbReference>
<evidence type="ECO:0000259" key="4">
    <source>
        <dbReference type="Pfam" id="PF13649"/>
    </source>
</evidence>
<protein>
    <submittedName>
        <fullName evidence="5">Methyltransferase type 11</fullName>
    </submittedName>
</protein>
<feature type="transmembrane region" description="Helical" evidence="3">
    <location>
        <begin position="226"/>
        <end position="250"/>
    </location>
</feature>